<name>H3AWL6_LATCH</name>
<dbReference type="EMBL" id="AFYH01068829">
    <property type="status" value="NOT_ANNOTATED_CDS"/>
    <property type="molecule type" value="Genomic_DNA"/>
</dbReference>
<feature type="region of interest" description="Disordered" evidence="2">
    <location>
        <begin position="1"/>
        <end position="34"/>
    </location>
</feature>
<dbReference type="STRING" id="7897.ENSLACP00000014037"/>
<reference evidence="4" key="1">
    <citation type="submission" date="2011-08" db="EMBL/GenBank/DDBJ databases">
        <title>The draft genome of Latimeria chalumnae.</title>
        <authorList>
            <person name="Di Palma F."/>
            <person name="Alfoldi J."/>
            <person name="Johnson J."/>
            <person name="Berlin A."/>
            <person name="Gnerre S."/>
            <person name="Jaffe D."/>
            <person name="MacCallum I."/>
            <person name="Young S."/>
            <person name="Walker B.J."/>
            <person name="Lander E."/>
            <person name="Lindblad-Toh K."/>
        </authorList>
    </citation>
    <scope>NUCLEOTIDE SEQUENCE [LARGE SCALE GENOMIC DNA]</scope>
    <source>
        <strain evidence="4">Wild caught</strain>
    </source>
</reference>
<dbReference type="Ensembl" id="ENSLACT00000014136.1">
    <property type="protein sequence ID" value="ENSLACP00000014037.1"/>
    <property type="gene ID" value="ENSLACG00000012356.1"/>
</dbReference>
<organism evidence="3 4">
    <name type="scientific">Latimeria chalumnae</name>
    <name type="common">Coelacanth</name>
    <dbReference type="NCBI Taxonomy" id="7897"/>
    <lineage>
        <taxon>Eukaryota</taxon>
        <taxon>Metazoa</taxon>
        <taxon>Chordata</taxon>
        <taxon>Craniata</taxon>
        <taxon>Vertebrata</taxon>
        <taxon>Euteleostomi</taxon>
        <taxon>Coelacanthiformes</taxon>
        <taxon>Coelacanthidae</taxon>
        <taxon>Latimeria</taxon>
    </lineage>
</organism>
<evidence type="ECO:0000256" key="2">
    <source>
        <dbReference type="SAM" id="MobiDB-lite"/>
    </source>
</evidence>
<dbReference type="EMBL" id="AFYH01068827">
    <property type="status" value="NOT_ANNOTATED_CDS"/>
    <property type="molecule type" value="Genomic_DNA"/>
</dbReference>
<evidence type="ECO:0008006" key="5">
    <source>
        <dbReference type="Google" id="ProtNLM"/>
    </source>
</evidence>
<keyword evidence="1" id="KW-0175">Coiled coil</keyword>
<dbReference type="GO" id="GO:0006915">
    <property type="term" value="P:apoptotic process"/>
    <property type="evidence" value="ECO:0007669"/>
    <property type="project" value="InterPro"/>
</dbReference>
<keyword evidence="4" id="KW-1185">Reference proteome</keyword>
<evidence type="ECO:0000256" key="1">
    <source>
        <dbReference type="SAM" id="Coils"/>
    </source>
</evidence>
<dbReference type="HOGENOM" id="CLU_076619_1_0_1"/>
<proteinExistence type="predicted"/>
<sequence>STANASEDDVAANSSSGRHSRTEKSGYSRYNRDTNYSVSSVQTTALEKKIEELEKELAKEKQENLKLTKILQDKDDLIRKLSEQLDLLSGELDDAEEENEQLKQENKTLLKVVEQLTR</sequence>
<evidence type="ECO:0000313" key="3">
    <source>
        <dbReference type="Ensembl" id="ENSLACP00000014037.1"/>
    </source>
</evidence>
<evidence type="ECO:0000313" key="4">
    <source>
        <dbReference type="Proteomes" id="UP000008672"/>
    </source>
</evidence>
<dbReference type="InterPro" id="IPR026117">
    <property type="entry name" value="Par-4"/>
</dbReference>
<dbReference type="PANTHER" id="PTHR15093">
    <property type="entry name" value="PROSTATE APOPTOSIS RESPONSE PROTEIN PAR-4"/>
    <property type="match status" value="1"/>
</dbReference>
<dbReference type="InParanoid" id="H3AWL6"/>
<dbReference type="GeneTree" id="ENSGT00390000000406"/>
<reference evidence="3" key="3">
    <citation type="submission" date="2025-09" db="UniProtKB">
        <authorList>
            <consortium name="Ensembl"/>
        </authorList>
    </citation>
    <scope>IDENTIFICATION</scope>
</reference>
<dbReference type="EMBL" id="AFYH01068828">
    <property type="status" value="NOT_ANNOTATED_CDS"/>
    <property type="molecule type" value="Genomic_DNA"/>
</dbReference>
<accession>H3AWL6</accession>
<dbReference type="eggNOG" id="ENOG502QVUF">
    <property type="taxonomic scope" value="Eukaryota"/>
</dbReference>
<dbReference type="Proteomes" id="UP000008672">
    <property type="component" value="Unassembled WGS sequence"/>
</dbReference>
<reference evidence="3" key="2">
    <citation type="submission" date="2025-08" db="UniProtKB">
        <authorList>
            <consortium name="Ensembl"/>
        </authorList>
    </citation>
    <scope>IDENTIFICATION</scope>
</reference>
<dbReference type="EMBL" id="AFYH01068826">
    <property type="status" value="NOT_ANNOTATED_CDS"/>
    <property type="molecule type" value="Genomic_DNA"/>
</dbReference>
<dbReference type="AlphaFoldDB" id="H3AWL6"/>
<dbReference type="PANTHER" id="PTHR15093:SF1">
    <property type="entry name" value="PRKC APOPTOSIS WT1 REGULATOR PROTEIN"/>
    <property type="match status" value="1"/>
</dbReference>
<feature type="coiled-coil region" evidence="1">
    <location>
        <begin position="43"/>
        <end position="115"/>
    </location>
</feature>
<dbReference type="GO" id="GO:0005737">
    <property type="term" value="C:cytoplasm"/>
    <property type="evidence" value="ECO:0007669"/>
    <property type="project" value="TreeGrafter"/>
</dbReference>
<feature type="compositionally biased region" description="Acidic residues" evidence="2">
    <location>
        <begin position="1"/>
        <end position="10"/>
    </location>
</feature>
<dbReference type="Bgee" id="ENSLACG00000012356">
    <property type="expression patterns" value="Expressed in pelvic fin and 1 other cell type or tissue"/>
</dbReference>
<dbReference type="GO" id="GO:0043065">
    <property type="term" value="P:positive regulation of apoptotic process"/>
    <property type="evidence" value="ECO:0007669"/>
    <property type="project" value="TreeGrafter"/>
</dbReference>
<feature type="compositionally biased region" description="Basic and acidic residues" evidence="2">
    <location>
        <begin position="20"/>
        <end position="32"/>
    </location>
</feature>
<protein>
    <recommendedName>
        <fullName evidence="5">cGMP-dependent protein kinase interacting domain-containing protein</fullName>
    </recommendedName>
</protein>